<feature type="region of interest" description="Disordered" evidence="1">
    <location>
        <begin position="114"/>
        <end position="173"/>
    </location>
</feature>
<keyword evidence="2" id="KW-0732">Signal</keyword>
<dbReference type="Proteomes" id="UP000272942">
    <property type="component" value="Unassembled WGS sequence"/>
</dbReference>
<evidence type="ECO:0000313" key="3">
    <source>
        <dbReference type="EMBL" id="VDP88160.1"/>
    </source>
</evidence>
<evidence type="ECO:0000256" key="2">
    <source>
        <dbReference type="SAM" id="SignalP"/>
    </source>
</evidence>
<evidence type="ECO:0000256" key="1">
    <source>
        <dbReference type="SAM" id="MobiDB-lite"/>
    </source>
</evidence>
<dbReference type="EMBL" id="UZAN01050342">
    <property type="protein sequence ID" value="VDP88160.1"/>
    <property type="molecule type" value="Genomic_DNA"/>
</dbReference>
<gene>
    <name evidence="3" type="ORF">ECPE_LOCUS11181</name>
</gene>
<organism evidence="5">
    <name type="scientific">Echinostoma caproni</name>
    <dbReference type="NCBI Taxonomy" id="27848"/>
    <lineage>
        <taxon>Eukaryota</taxon>
        <taxon>Metazoa</taxon>
        <taxon>Spiralia</taxon>
        <taxon>Lophotrochozoa</taxon>
        <taxon>Platyhelminthes</taxon>
        <taxon>Trematoda</taxon>
        <taxon>Digenea</taxon>
        <taxon>Plagiorchiida</taxon>
        <taxon>Echinostomata</taxon>
        <taxon>Echinostomatoidea</taxon>
        <taxon>Echinostomatidae</taxon>
        <taxon>Echinostoma</taxon>
    </lineage>
</organism>
<keyword evidence="4" id="KW-1185">Reference proteome</keyword>
<feature type="compositionally biased region" description="Basic and acidic residues" evidence="1">
    <location>
        <begin position="155"/>
        <end position="170"/>
    </location>
</feature>
<proteinExistence type="predicted"/>
<sequence length="232" mass="24308">MKSNIATFLLIIICVSSVVADNCEEVTASAEANSVIVRSGSKGCQYRVKPDSGKPVKVFVNSTSGRNCLNVASGGKSETICPTGPTTEFTSNSAIDISAETVTSTTADATTIIASTATPSPSPTSPGNKNESEEAEPGSKPGVNVQPSPAGEGVQQHEEEKENKVEDKKAAVKPLEIHAAPSVKLVRKTRDASTSARPNDVTVYYMLDGVSKYNPPWFLLLGLFAHLVNGGL</sequence>
<name>A0A183AW46_9TREM</name>
<evidence type="ECO:0000313" key="4">
    <source>
        <dbReference type="Proteomes" id="UP000272942"/>
    </source>
</evidence>
<dbReference type="AlphaFoldDB" id="A0A183AW46"/>
<protein>
    <submittedName>
        <fullName evidence="5">Endochitinase</fullName>
    </submittedName>
</protein>
<feature type="chain" id="PRO_5043138226" evidence="2">
    <location>
        <begin position="21"/>
        <end position="232"/>
    </location>
</feature>
<evidence type="ECO:0000313" key="5">
    <source>
        <dbReference type="WBParaSite" id="ECPE_0001121501-mRNA-1"/>
    </source>
</evidence>
<feature type="signal peptide" evidence="2">
    <location>
        <begin position="1"/>
        <end position="20"/>
    </location>
</feature>
<dbReference type="WBParaSite" id="ECPE_0001121501-mRNA-1">
    <property type="protein sequence ID" value="ECPE_0001121501-mRNA-1"/>
    <property type="gene ID" value="ECPE_0001121501"/>
</dbReference>
<reference evidence="3 4" key="2">
    <citation type="submission" date="2018-11" db="EMBL/GenBank/DDBJ databases">
        <authorList>
            <consortium name="Pathogen Informatics"/>
        </authorList>
    </citation>
    <scope>NUCLEOTIDE SEQUENCE [LARGE SCALE GENOMIC DNA]</scope>
    <source>
        <strain evidence="3 4">Egypt</strain>
    </source>
</reference>
<accession>A0A183AW46</accession>
<reference evidence="5" key="1">
    <citation type="submission" date="2016-06" db="UniProtKB">
        <authorList>
            <consortium name="WormBaseParasite"/>
        </authorList>
    </citation>
    <scope>IDENTIFICATION</scope>
</reference>